<dbReference type="GO" id="GO:0005770">
    <property type="term" value="C:late endosome"/>
    <property type="evidence" value="ECO:0007669"/>
    <property type="project" value="TreeGrafter"/>
</dbReference>
<dbReference type="SMART" id="SM00174">
    <property type="entry name" value="RHO"/>
    <property type="match status" value="1"/>
</dbReference>
<evidence type="ECO:0000256" key="2">
    <source>
        <dbReference type="ARBA" id="ARBA00022741"/>
    </source>
</evidence>
<dbReference type="PANTHER" id="PTHR47981">
    <property type="entry name" value="RAB FAMILY"/>
    <property type="match status" value="1"/>
</dbReference>
<dbReference type="CDD" id="cd00154">
    <property type="entry name" value="Rab"/>
    <property type="match status" value="1"/>
</dbReference>
<reference evidence="4" key="1">
    <citation type="submission" date="2015-07" db="EMBL/GenBank/DDBJ databases">
        <title>Adaptation to a free-living lifestyle via gene acquisitions in the diplomonad Trepomonas sp. PC1.</title>
        <authorList>
            <person name="Xu F."/>
            <person name="Jerlstrom-Hultqvist J."/>
            <person name="Kolisko M."/>
            <person name="Simpson A.G.B."/>
            <person name="Roger A.J."/>
            <person name="Svard S.G."/>
            <person name="Andersson J.O."/>
        </authorList>
    </citation>
    <scope>NUCLEOTIDE SEQUENCE</scope>
    <source>
        <strain evidence="4">PC1</strain>
    </source>
</reference>
<evidence type="ECO:0000256" key="1">
    <source>
        <dbReference type="ARBA" id="ARBA00006270"/>
    </source>
</evidence>
<name>A0A146KBQ4_9EUKA</name>
<sequence length="148" mass="17096">MTAQNEQRVIQCKIVIIGDTTVGKTSLLQQFMKDQVDTALVPTVGVSFMQKQKKIDQTLYKLELYDTAGQERFNSLVPMYYQRANLCIIMFDTTNKSTFQRVEHWESELNKYSGTEGKKVIRVVVGNKIDKMTDQQIDDELVTKWCKS</sequence>
<dbReference type="SMART" id="SM00175">
    <property type="entry name" value="RAB"/>
    <property type="match status" value="1"/>
</dbReference>
<evidence type="ECO:0000256" key="3">
    <source>
        <dbReference type="ARBA" id="ARBA00023134"/>
    </source>
</evidence>
<dbReference type="Gene3D" id="3.40.50.300">
    <property type="entry name" value="P-loop containing nucleotide triphosphate hydrolases"/>
    <property type="match status" value="1"/>
</dbReference>
<protein>
    <submittedName>
        <fullName evidence="4">Rab-like protein</fullName>
    </submittedName>
</protein>
<dbReference type="EMBL" id="GDID01003660">
    <property type="protein sequence ID" value="JAP92946.1"/>
    <property type="molecule type" value="Transcribed_RNA"/>
</dbReference>
<dbReference type="GO" id="GO:0005525">
    <property type="term" value="F:GTP binding"/>
    <property type="evidence" value="ECO:0007669"/>
    <property type="project" value="UniProtKB-KW"/>
</dbReference>
<dbReference type="PRINTS" id="PR00449">
    <property type="entry name" value="RASTRNSFRMNG"/>
</dbReference>
<dbReference type="InterPro" id="IPR005225">
    <property type="entry name" value="Small_GTP-bd"/>
</dbReference>
<dbReference type="SUPFAM" id="SSF52540">
    <property type="entry name" value="P-loop containing nucleoside triphosphate hydrolases"/>
    <property type="match status" value="1"/>
</dbReference>
<dbReference type="FunFam" id="3.40.50.300:FF:001447">
    <property type="entry name" value="Ras-related protein Rab-1B"/>
    <property type="match status" value="1"/>
</dbReference>
<proteinExistence type="inferred from homology"/>
<feature type="non-terminal residue" evidence="4">
    <location>
        <position position="148"/>
    </location>
</feature>
<organism evidence="4">
    <name type="scientific">Trepomonas sp. PC1</name>
    <dbReference type="NCBI Taxonomy" id="1076344"/>
    <lineage>
        <taxon>Eukaryota</taxon>
        <taxon>Metamonada</taxon>
        <taxon>Diplomonadida</taxon>
        <taxon>Hexamitidae</taxon>
        <taxon>Hexamitinae</taxon>
        <taxon>Trepomonas</taxon>
    </lineage>
</organism>
<dbReference type="InterPro" id="IPR027417">
    <property type="entry name" value="P-loop_NTPase"/>
</dbReference>
<keyword evidence="2" id="KW-0547">Nucleotide-binding</keyword>
<dbReference type="InterPro" id="IPR001806">
    <property type="entry name" value="Small_GTPase"/>
</dbReference>
<dbReference type="GO" id="GO:0045335">
    <property type="term" value="C:phagocytic vesicle"/>
    <property type="evidence" value="ECO:0007669"/>
    <property type="project" value="TreeGrafter"/>
</dbReference>
<keyword evidence="3" id="KW-0342">GTP-binding</keyword>
<dbReference type="PROSITE" id="PS51419">
    <property type="entry name" value="RAB"/>
    <property type="match status" value="1"/>
</dbReference>
<evidence type="ECO:0000313" key="4">
    <source>
        <dbReference type="EMBL" id="JAP92946.1"/>
    </source>
</evidence>
<gene>
    <name evidence="4" type="ORF">TPC1_14948</name>
</gene>
<dbReference type="Pfam" id="PF00071">
    <property type="entry name" value="Ras"/>
    <property type="match status" value="1"/>
</dbReference>
<dbReference type="NCBIfam" id="TIGR00231">
    <property type="entry name" value="small_GTP"/>
    <property type="match status" value="1"/>
</dbReference>
<dbReference type="GO" id="GO:0005764">
    <property type="term" value="C:lysosome"/>
    <property type="evidence" value="ECO:0007669"/>
    <property type="project" value="TreeGrafter"/>
</dbReference>
<dbReference type="GO" id="GO:0003924">
    <property type="term" value="F:GTPase activity"/>
    <property type="evidence" value="ECO:0007669"/>
    <property type="project" value="InterPro"/>
</dbReference>
<dbReference type="AlphaFoldDB" id="A0A146KBQ4"/>
<dbReference type="PANTHER" id="PTHR47981:SF20">
    <property type="entry name" value="RAS-RELATED PROTEIN RAB-7A"/>
    <property type="match status" value="1"/>
</dbReference>
<accession>A0A146KBQ4</accession>
<dbReference type="GO" id="GO:0090385">
    <property type="term" value="P:phagosome-lysosome fusion"/>
    <property type="evidence" value="ECO:0007669"/>
    <property type="project" value="TreeGrafter"/>
</dbReference>
<comment type="similarity">
    <text evidence="1">Belongs to the small GTPase superfamily. Rab family.</text>
</comment>
<dbReference type="SMART" id="SM00173">
    <property type="entry name" value="RAS"/>
    <property type="match status" value="1"/>
</dbReference>